<gene>
    <name evidence="2" type="ORF">RHS01_01305</name>
</gene>
<proteinExistence type="predicted"/>
<evidence type="ECO:0000313" key="2">
    <source>
        <dbReference type="EMBL" id="KAF8761492.1"/>
    </source>
</evidence>
<sequence length="336" mass="37271">MSHSDCLTAKLGIECEGYTAGRTQKSRHGIRNVDTSTKNKPDSVRYQYYPFPPDPSTKADGQININQLSGDGVVPGVGAGVGAASRAGEGSNVPVNQDREHGFCYPWRSDYLELVQHTDRQLPSSGSSLSSVIPSQQIAGGSGTRVEHDDPYLRLWPDCSKEASTSGYRKHLDSSEDTENDPRSVTKELVLDRRVESNTLPFVIHSFEAWANQFFFEPAQILPRVRDKLHLWIKCGSLRAAVMSSVGLDISRSTKYDLRDFRIWEAKILDNTLQARARRVTGQEAFQALEHTHKYITTLRIVGSLANVLSMIDLLAPSSGKRVASRVASWLTCLVH</sequence>
<accession>A0A8H7MA74</accession>
<feature type="region of interest" description="Disordered" evidence="1">
    <location>
        <begin position="123"/>
        <end position="146"/>
    </location>
</feature>
<evidence type="ECO:0000313" key="3">
    <source>
        <dbReference type="Proteomes" id="UP000614334"/>
    </source>
</evidence>
<dbReference type="Proteomes" id="UP000614334">
    <property type="component" value="Unassembled WGS sequence"/>
</dbReference>
<protein>
    <submittedName>
        <fullName evidence="2">Uncharacterized protein</fullName>
    </submittedName>
</protein>
<name>A0A8H7MA74_9AGAM</name>
<organism evidence="2 3">
    <name type="scientific">Rhizoctonia solani</name>
    <dbReference type="NCBI Taxonomy" id="456999"/>
    <lineage>
        <taxon>Eukaryota</taxon>
        <taxon>Fungi</taxon>
        <taxon>Dikarya</taxon>
        <taxon>Basidiomycota</taxon>
        <taxon>Agaricomycotina</taxon>
        <taxon>Agaricomycetes</taxon>
        <taxon>Cantharellales</taxon>
        <taxon>Ceratobasidiaceae</taxon>
        <taxon>Rhizoctonia</taxon>
    </lineage>
</organism>
<evidence type="ECO:0000256" key="1">
    <source>
        <dbReference type="SAM" id="MobiDB-lite"/>
    </source>
</evidence>
<dbReference type="EMBL" id="JACYCF010000001">
    <property type="protein sequence ID" value="KAF8761492.1"/>
    <property type="molecule type" value="Genomic_DNA"/>
</dbReference>
<reference evidence="2" key="1">
    <citation type="submission" date="2020-09" db="EMBL/GenBank/DDBJ databases">
        <title>Comparative genome analyses of four rice-infecting Rhizoctonia solani isolates reveal extensive enrichment of homogalacturonan modification genes.</title>
        <authorList>
            <person name="Lee D.-Y."/>
            <person name="Jeon J."/>
            <person name="Kim K.-T."/>
            <person name="Cheong K."/>
            <person name="Song H."/>
            <person name="Choi G."/>
            <person name="Ko J."/>
            <person name="Opiyo S.O."/>
            <person name="Zuo S."/>
            <person name="Madhav S."/>
            <person name="Lee Y.-H."/>
            <person name="Wang G.-L."/>
        </authorList>
    </citation>
    <scope>NUCLEOTIDE SEQUENCE</scope>
    <source>
        <strain evidence="2">AG1-IA B2</strain>
    </source>
</reference>
<feature type="region of interest" description="Disordered" evidence="1">
    <location>
        <begin position="23"/>
        <end position="45"/>
    </location>
</feature>
<comment type="caution">
    <text evidence="2">The sequence shown here is derived from an EMBL/GenBank/DDBJ whole genome shotgun (WGS) entry which is preliminary data.</text>
</comment>
<dbReference type="AlphaFoldDB" id="A0A8H7MA74"/>
<feature type="compositionally biased region" description="Low complexity" evidence="1">
    <location>
        <begin position="123"/>
        <end position="138"/>
    </location>
</feature>